<dbReference type="EMBL" id="JARBJD010000174">
    <property type="protein sequence ID" value="KAK2948546.1"/>
    <property type="molecule type" value="Genomic_DNA"/>
</dbReference>
<evidence type="ECO:0000313" key="3">
    <source>
        <dbReference type="Proteomes" id="UP001281761"/>
    </source>
</evidence>
<evidence type="ECO:0000313" key="2">
    <source>
        <dbReference type="EMBL" id="KAK2948546.1"/>
    </source>
</evidence>
<comment type="caution">
    <text evidence="2">The sequence shown here is derived from an EMBL/GenBank/DDBJ whole genome shotgun (WGS) entry which is preliminary data.</text>
</comment>
<reference evidence="2 3" key="1">
    <citation type="journal article" date="2022" name="bioRxiv">
        <title>Genomics of Preaxostyla Flagellates Illuminates Evolutionary Transitions and the Path Towards Mitochondrial Loss.</title>
        <authorList>
            <person name="Novak L.V.F."/>
            <person name="Treitli S.C."/>
            <person name="Pyrih J."/>
            <person name="Halakuc P."/>
            <person name="Pipaliya S.V."/>
            <person name="Vacek V."/>
            <person name="Brzon O."/>
            <person name="Soukal P."/>
            <person name="Eme L."/>
            <person name="Dacks J.B."/>
            <person name="Karnkowska A."/>
            <person name="Elias M."/>
            <person name="Hampl V."/>
        </authorList>
    </citation>
    <scope>NUCLEOTIDE SEQUENCE [LARGE SCALE GENOMIC DNA]</scope>
    <source>
        <strain evidence="2">NAU3</strain>
        <tissue evidence="2">Gut</tissue>
    </source>
</reference>
<dbReference type="Gene3D" id="3.30.2280.10">
    <property type="entry name" value="Hypothetical protein (hspc210)"/>
    <property type="match status" value="1"/>
</dbReference>
<dbReference type="SUPFAM" id="SSF103107">
    <property type="entry name" value="Hypothetical protein c14orf129, hspc210"/>
    <property type="match status" value="1"/>
</dbReference>
<feature type="domain" description="GSKIP" evidence="1">
    <location>
        <begin position="5"/>
        <end position="89"/>
    </location>
</feature>
<keyword evidence="3" id="KW-1185">Reference proteome</keyword>
<sequence>MFIDEELNEITHNYKNYITSFSVKEKEGYTATFSLITLENESCDIFLSPEGYKILSGPSKDKIYESFDTLLLNISPMFIERRNAKFAEMIQALANEQLSSNTD</sequence>
<organism evidence="2 3">
    <name type="scientific">Blattamonas nauphoetae</name>
    <dbReference type="NCBI Taxonomy" id="2049346"/>
    <lineage>
        <taxon>Eukaryota</taxon>
        <taxon>Metamonada</taxon>
        <taxon>Preaxostyla</taxon>
        <taxon>Oxymonadida</taxon>
        <taxon>Blattamonas</taxon>
    </lineage>
</organism>
<protein>
    <recommendedName>
        <fullName evidence="1">GSKIP domain-containing protein</fullName>
    </recommendedName>
</protein>
<dbReference type="InterPro" id="IPR023231">
    <property type="entry name" value="GSKIP_dom_sf"/>
</dbReference>
<proteinExistence type="predicted"/>
<accession>A0ABQ9X885</accession>
<dbReference type="Pfam" id="PF05303">
    <property type="entry name" value="GSKIP_dom"/>
    <property type="match status" value="1"/>
</dbReference>
<name>A0ABQ9X885_9EUKA</name>
<dbReference type="InterPro" id="IPR007967">
    <property type="entry name" value="GSKIP_dom"/>
</dbReference>
<gene>
    <name evidence="2" type="ORF">BLNAU_16532</name>
</gene>
<dbReference type="Proteomes" id="UP001281761">
    <property type="component" value="Unassembled WGS sequence"/>
</dbReference>
<evidence type="ECO:0000259" key="1">
    <source>
        <dbReference type="Pfam" id="PF05303"/>
    </source>
</evidence>